<reference evidence="1 2" key="1">
    <citation type="submission" date="2024-02" db="EMBL/GenBank/DDBJ databases">
        <authorList>
            <person name="Vignale AGUSTIN F."/>
            <person name="Sosa J E."/>
            <person name="Modenutti C."/>
        </authorList>
    </citation>
    <scope>NUCLEOTIDE SEQUENCE [LARGE SCALE GENOMIC DNA]</scope>
</reference>
<evidence type="ECO:0000313" key="2">
    <source>
        <dbReference type="Proteomes" id="UP001642360"/>
    </source>
</evidence>
<feature type="non-terminal residue" evidence="1">
    <location>
        <position position="1"/>
    </location>
</feature>
<gene>
    <name evidence="1" type="ORF">ILEXP_LOCUS11642</name>
</gene>
<protein>
    <submittedName>
        <fullName evidence="1">Uncharacterized protein</fullName>
    </submittedName>
</protein>
<dbReference type="AlphaFoldDB" id="A0ABC8RH09"/>
<dbReference type="EMBL" id="CAUOFW020001347">
    <property type="protein sequence ID" value="CAK9143905.1"/>
    <property type="molecule type" value="Genomic_DNA"/>
</dbReference>
<accession>A0ABC8RH09</accession>
<organism evidence="1 2">
    <name type="scientific">Ilex paraguariensis</name>
    <name type="common">yerba mate</name>
    <dbReference type="NCBI Taxonomy" id="185542"/>
    <lineage>
        <taxon>Eukaryota</taxon>
        <taxon>Viridiplantae</taxon>
        <taxon>Streptophyta</taxon>
        <taxon>Embryophyta</taxon>
        <taxon>Tracheophyta</taxon>
        <taxon>Spermatophyta</taxon>
        <taxon>Magnoliopsida</taxon>
        <taxon>eudicotyledons</taxon>
        <taxon>Gunneridae</taxon>
        <taxon>Pentapetalae</taxon>
        <taxon>asterids</taxon>
        <taxon>campanulids</taxon>
        <taxon>Aquifoliales</taxon>
        <taxon>Aquifoliaceae</taxon>
        <taxon>Ilex</taxon>
    </lineage>
</organism>
<comment type="caution">
    <text evidence="1">The sequence shown here is derived from an EMBL/GenBank/DDBJ whole genome shotgun (WGS) entry which is preliminary data.</text>
</comment>
<keyword evidence="2" id="KW-1185">Reference proteome</keyword>
<name>A0ABC8RH09_9AQUA</name>
<proteinExistence type="predicted"/>
<evidence type="ECO:0000313" key="1">
    <source>
        <dbReference type="EMBL" id="CAK9143905.1"/>
    </source>
</evidence>
<dbReference type="Proteomes" id="UP001642360">
    <property type="component" value="Unassembled WGS sequence"/>
</dbReference>
<sequence>RVYEVRARTVRKDKTMNQAIYDRLVALEKNETMCAKVYKLCEEALVLQAQIIKLEEEREHLKSLNYYLKSSKEWFPTSSAKPKRKMLFSWKNLRPSSQIQSWAR</sequence>